<dbReference type="AlphaFoldDB" id="A0A139WLQ6"/>
<reference evidence="2 3" key="2">
    <citation type="journal article" date="2010" name="Nucleic Acids Res.">
        <title>BeetleBase in 2010: revisions to provide comprehensive genomic information for Tribolium castaneum.</title>
        <authorList>
            <person name="Kim H.S."/>
            <person name="Murphy T."/>
            <person name="Xia J."/>
            <person name="Caragea D."/>
            <person name="Park Y."/>
            <person name="Beeman R.W."/>
            <person name="Lorenzen M.D."/>
            <person name="Butcher S."/>
            <person name="Manak J.R."/>
            <person name="Brown S.J."/>
        </authorList>
    </citation>
    <scope>GENOME REANNOTATION</scope>
    <source>
        <strain evidence="2 3">Georgia GA2</strain>
    </source>
</reference>
<accession>A0A139WLQ6</accession>
<feature type="compositionally biased region" description="Polar residues" evidence="1">
    <location>
        <begin position="1"/>
        <end position="34"/>
    </location>
</feature>
<protein>
    <submittedName>
        <fullName evidence="2">Uncharacterized protein</fullName>
    </submittedName>
</protein>
<sequence>MFEISQFSNANHSNQCWNKQQRNTETASTTSTDPEAQFDQLLSPVICTTRVPTNPVAVALSFS</sequence>
<feature type="region of interest" description="Disordered" evidence="1">
    <location>
        <begin position="1"/>
        <end position="36"/>
    </location>
</feature>
<evidence type="ECO:0000313" key="2">
    <source>
        <dbReference type="EMBL" id="KYB28761.1"/>
    </source>
</evidence>
<reference evidence="2 3" key="1">
    <citation type="journal article" date="2008" name="Nature">
        <title>The genome of the model beetle and pest Tribolium castaneum.</title>
        <authorList>
            <consortium name="Tribolium Genome Sequencing Consortium"/>
            <person name="Richards S."/>
            <person name="Gibbs R.A."/>
            <person name="Weinstock G.M."/>
            <person name="Brown S.J."/>
            <person name="Denell R."/>
            <person name="Beeman R.W."/>
            <person name="Gibbs R."/>
            <person name="Beeman R.W."/>
            <person name="Brown S.J."/>
            <person name="Bucher G."/>
            <person name="Friedrich M."/>
            <person name="Grimmelikhuijzen C.J."/>
            <person name="Klingler M."/>
            <person name="Lorenzen M."/>
            <person name="Richards S."/>
            <person name="Roth S."/>
            <person name="Schroder R."/>
            <person name="Tautz D."/>
            <person name="Zdobnov E.M."/>
            <person name="Muzny D."/>
            <person name="Gibbs R.A."/>
            <person name="Weinstock G.M."/>
            <person name="Attaway T."/>
            <person name="Bell S."/>
            <person name="Buhay C.J."/>
            <person name="Chandrabose M.N."/>
            <person name="Chavez D."/>
            <person name="Clerk-Blankenburg K.P."/>
            <person name="Cree A."/>
            <person name="Dao M."/>
            <person name="Davis C."/>
            <person name="Chacko J."/>
            <person name="Dinh H."/>
            <person name="Dugan-Rocha S."/>
            <person name="Fowler G."/>
            <person name="Garner T.T."/>
            <person name="Garnes J."/>
            <person name="Gnirke A."/>
            <person name="Hawes A."/>
            <person name="Hernandez J."/>
            <person name="Hines S."/>
            <person name="Holder M."/>
            <person name="Hume J."/>
            <person name="Jhangiani S.N."/>
            <person name="Joshi V."/>
            <person name="Khan Z.M."/>
            <person name="Jackson L."/>
            <person name="Kovar C."/>
            <person name="Kowis A."/>
            <person name="Lee S."/>
            <person name="Lewis L.R."/>
            <person name="Margolis J."/>
            <person name="Morgan M."/>
            <person name="Nazareth L.V."/>
            <person name="Nguyen N."/>
            <person name="Okwuonu G."/>
            <person name="Parker D."/>
            <person name="Richards S."/>
            <person name="Ruiz S.J."/>
            <person name="Santibanez J."/>
            <person name="Savard J."/>
            <person name="Scherer S.E."/>
            <person name="Schneider B."/>
            <person name="Sodergren E."/>
            <person name="Tautz D."/>
            <person name="Vattahil S."/>
            <person name="Villasana D."/>
            <person name="White C.S."/>
            <person name="Wright R."/>
            <person name="Park Y."/>
            <person name="Beeman R.W."/>
            <person name="Lord J."/>
            <person name="Oppert B."/>
            <person name="Lorenzen M."/>
            <person name="Brown S."/>
            <person name="Wang L."/>
            <person name="Savard J."/>
            <person name="Tautz D."/>
            <person name="Richards S."/>
            <person name="Weinstock G."/>
            <person name="Gibbs R.A."/>
            <person name="Liu Y."/>
            <person name="Worley K."/>
            <person name="Weinstock G."/>
            <person name="Elsik C.G."/>
            <person name="Reese J.T."/>
            <person name="Elhaik E."/>
            <person name="Landan G."/>
            <person name="Graur D."/>
            <person name="Arensburger P."/>
            <person name="Atkinson P."/>
            <person name="Beeman R.W."/>
            <person name="Beidler J."/>
            <person name="Brown S.J."/>
            <person name="Demuth J.P."/>
            <person name="Drury D.W."/>
            <person name="Du Y.Z."/>
            <person name="Fujiwara H."/>
            <person name="Lorenzen M."/>
            <person name="Maselli V."/>
            <person name="Osanai M."/>
            <person name="Park Y."/>
            <person name="Robertson H.M."/>
            <person name="Tu Z."/>
            <person name="Wang J.J."/>
            <person name="Wang S."/>
            <person name="Richards S."/>
            <person name="Song H."/>
            <person name="Zhang L."/>
            <person name="Sodergren E."/>
            <person name="Werner D."/>
            <person name="Stanke M."/>
            <person name="Morgenstern B."/>
            <person name="Solovyev V."/>
            <person name="Kosarev P."/>
            <person name="Brown G."/>
            <person name="Chen H.C."/>
            <person name="Ermolaeva O."/>
            <person name="Hlavina W."/>
            <person name="Kapustin Y."/>
            <person name="Kiryutin B."/>
            <person name="Kitts P."/>
            <person name="Maglott D."/>
            <person name="Pruitt K."/>
            <person name="Sapojnikov V."/>
            <person name="Souvorov A."/>
            <person name="Mackey A.J."/>
            <person name="Waterhouse R.M."/>
            <person name="Wyder S."/>
            <person name="Zdobnov E.M."/>
            <person name="Zdobnov E.M."/>
            <person name="Wyder S."/>
            <person name="Kriventseva E.V."/>
            <person name="Kadowaki T."/>
            <person name="Bork P."/>
            <person name="Aranda M."/>
            <person name="Bao R."/>
            <person name="Beermann A."/>
            <person name="Berns N."/>
            <person name="Bolognesi R."/>
            <person name="Bonneton F."/>
            <person name="Bopp D."/>
            <person name="Brown S.J."/>
            <person name="Bucher G."/>
            <person name="Butts T."/>
            <person name="Chaumot A."/>
            <person name="Denell R.E."/>
            <person name="Ferrier D.E."/>
            <person name="Friedrich M."/>
            <person name="Gordon C.M."/>
            <person name="Jindra M."/>
            <person name="Klingler M."/>
            <person name="Lan Q."/>
            <person name="Lattorff H.M."/>
            <person name="Laudet V."/>
            <person name="von Levetsow C."/>
            <person name="Liu Z."/>
            <person name="Lutz R."/>
            <person name="Lynch J.A."/>
            <person name="da Fonseca R.N."/>
            <person name="Posnien N."/>
            <person name="Reuter R."/>
            <person name="Roth S."/>
            <person name="Savard J."/>
            <person name="Schinko J.B."/>
            <person name="Schmitt C."/>
            <person name="Schoppmeier M."/>
            <person name="Schroder R."/>
            <person name="Shippy T.D."/>
            <person name="Simonnet F."/>
            <person name="Marques-Souza H."/>
            <person name="Tautz D."/>
            <person name="Tomoyasu Y."/>
            <person name="Trauner J."/>
            <person name="Van der Zee M."/>
            <person name="Vervoort M."/>
            <person name="Wittkopp N."/>
            <person name="Wimmer E.A."/>
            <person name="Yang X."/>
            <person name="Jones A.K."/>
            <person name="Sattelle D.B."/>
            <person name="Ebert P.R."/>
            <person name="Nelson D."/>
            <person name="Scott J.G."/>
            <person name="Beeman R.W."/>
            <person name="Muthukrishnan S."/>
            <person name="Kramer K.J."/>
            <person name="Arakane Y."/>
            <person name="Beeman R.W."/>
            <person name="Zhu Q."/>
            <person name="Hogenkamp D."/>
            <person name="Dixit R."/>
            <person name="Oppert B."/>
            <person name="Jiang H."/>
            <person name="Zou Z."/>
            <person name="Marshall J."/>
            <person name="Elpidina E."/>
            <person name="Vinokurov K."/>
            <person name="Oppert C."/>
            <person name="Zou Z."/>
            <person name="Evans J."/>
            <person name="Lu Z."/>
            <person name="Zhao P."/>
            <person name="Sumathipala N."/>
            <person name="Altincicek B."/>
            <person name="Vilcinskas A."/>
            <person name="Williams M."/>
            <person name="Hultmark D."/>
            <person name="Hetru C."/>
            <person name="Jiang H."/>
            <person name="Grimmelikhuijzen C.J."/>
            <person name="Hauser F."/>
            <person name="Cazzamali G."/>
            <person name="Williamson M."/>
            <person name="Park Y."/>
            <person name="Li B."/>
            <person name="Tanaka Y."/>
            <person name="Predel R."/>
            <person name="Neupert S."/>
            <person name="Schachtner J."/>
            <person name="Verleyen P."/>
            <person name="Raible F."/>
            <person name="Bork P."/>
            <person name="Friedrich M."/>
            <person name="Walden K.K."/>
            <person name="Robertson H.M."/>
            <person name="Angeli S."/>
            <person name="Foret S."/>
            <person name="Bucher G."/>
            <person name="Schuetz S."/>
            <person name="Maleszka R."/>
            <person name="Wimmer E.A."/>
            <person name="Beeman R.W."/>
            <person name="Lorenzen M."/>
            <person name="Tomoyasu Y."/>
            <person name="Miller S.C."/>
            <person name="Grossmann D."/>
            <person name="Bucher G."/>
        </authorList>
    </citation>
    <scope>NUCLEOTIDE SEQUENCE [LARGE SCALE GENOMIC DNA]</scope>
    <source>
        <strain evidence="2 3">Georgia GA2</strain>
    </source>
</reference>
<dbReference type="Proteomes" id="UP000007266">
    <property type="component" value="Linkage group 3"/>
</dbReference>
<gene>
    <name evidence="2" type="primary">AUGUSTUS-3.0.2_32453</name>
    <name evidence="2" type="ORF">TcasGA2_TC032453</name>
</gene>
<dbReference type="EMBL" id="KQ971321">
    <property type="protein sequence ID" value="KYB28761.1"/>
    <property type="molecule type" value="Genomic_DNA"/>
</dbReference>
<organism evidence="2 3">
    <name type="scientific">Tribolium castaneum</name>
    <name type="common">Red flour beetle</name>
    <dbReference type="NCBI Taxonomy" id="7070"/>
    <lineage>
        <taxon>Eukaryota</taxon>
        <taxon>Metazoa</taxon>
        <taxon>Ecdysozoa</taxon>
        <taxon>Arthropoda</taxon>
        <taxon>Hexapoda</taxon>
        <taxon>Insecta</taxon>
        <taxon>Pterygota</taxon>
        <taxon>Neoptera</taxon>
        <taxon>Endopterygota</taxon>
        <taxon>Coleoptera</taxon>
        <taxon>Polyphaga</taxon>
        <taxon>Cucujiformia</taxon>
        <taxon>Tenebrionidae</taxon>
        <taxon>Tenebrionidae incertae sedis</taxon>
        <taxon>Tribolium</taxon>
    </lineage>
</organism>
<name>A0A139WLQ6_TRICA</name>
<evidence type="ECO:0000313" key="3">
    <source>
        <dbReference type="Proteomes" id="UP000007266"/>
    </source>
</evidence>
<dbReference type="InParanoid" id="A0A139WLQ6"/>
<keyword evidence="3" id="KW-1185">Reference proteome</keyword>
<proteinExistence type="predicted"/>
<evidence type="ECO:0000256" key="1">
    <source>
        <dbReference type="SAM" id="MobiDB-lite"/>
    </source>
</evidence>